<reference evidence="9 10" key="1">
    <citation type="journal article" date="2014" name="Nat. Commun.">
        <title>Klebsormidium flaccidum genome reveals primary factors for plant terrestrial adaptation.</title>
        <authorList>
            <person name="Hori K."/>
            <person name="Maruyama F."/>
            <person name="Fujisawa T."/>
            <person name="Togashi T."/>
            <person name="Yamamoto N."/>
            <person name="Seo M."/>
            <person name="Sato S."/>
            <person name="Yamada T."/>
            <person name="Mori H."/>
            <person name="Tajima N."/>
            <person name="Moriyama T."/>
            <person name="Ikeuchi M."/>
            <person name="Watanabe M."/>
            <person name="Wada H."/>
            <person name="Kobayashi K."/>
            <person name="Saito M."/>
            <person name="Masuda T."/>
            <person name="Sasaki-Sekimoto Y."/>
            <person name="Mashiguchi K."/>
            <person name="Awai K."/>
            <person name="Shimojima M."/>
            <person name="Masuda S."/>
            <person name="Iwai M."/>
            <person name="Nobusawa T."/>
            <person name="Narise T."/>
            <person name="Kondo S."/>
            <person name="Saito H."/>
            <person name="Sato R."/>
            <person name="Murakawa M."/>
            <person name="Ihara Y."/>
            <person name="Oshima-Yamada Y."/>
            <person name="Ohtaka K."/>
            <person name="Satoh M."/>
            <person name="Sonobe K."/>
            <person name="Ishii M."/>
            <person name="Ohtani R."/>
            <person name="Kanamori-Sato M."/>
            <person name="Honoki R."/>
            <person name="Miyazaki D."/>
            <person name="Mochizuki H."/>
            <person name="Umetsu J."/>
            <person name="Higashi K."/>
            <person name="Shibata D."/>
            <person name="Kamiya Y."/>
            <person name="Sato N."/>
            <person name="Nakamura Y."/>
            <person name="Tabata S."/>
            <person name="Ida S."/>
            <person name="Kurokawa K."/>
            <person name="Ohta H."/>
        </authorList>
    </citation>
    <scope>NUCLEOTIDE SEQUENCE [LARGE SCALE GENOMIC DNA]</scope>
    <source>
        <strain evidence="9 10">NIES-2285</strain>
    </source>
</reference>
<dbReference type="InterPro" id="IPR050406">
    <property type="entry name" value="FGGY_Carb_Kinase"/>
</dbReference>
<accession>A0A1Y1IA15</accession>
<comment type="similarity">
    <text evidence="2 6">Belongs to the FGGY kinase family.</text>
</comment>
<keyword evidence="4 6" id="KW-0808">Transferase</keyword>
<dbReference type="EC" id="2.7.1.30" evidence="3"/>
<dbReference type="STRING" id="105231.A0A1Y1IA15"/>
<organism evidence="9 10">
    <name type="scientific">Klebsormidium nitens</name>
    <name type="common">Green alga</name>
    <name type="synonym">Ulothrix nitens</name>
    <dbReference type="NCBI Taxonomy" id="105231"/>
    <lineage>
        <taxon>Eukaryota</taxon>
        <taxon>Viridiplantae</taxon>
        <taxon>Streptophyta</taxon>
        <taxon>Klebsormidiophyceae</taxon>
        <taxon>Klebsormidiales</taxon>
        <taxon>Klebsormidiaceae</taxon>
        <taxon>Klebsormidium</taxon>
    </lineage>
</organism>
<evidence type="ECO:0000256" key="1">
    <source>
        <dbReference type="ARBA" id="ARBA00005190"/>
    </source>
</evidence>
<evidence type="ECO:0000259" key="8">
    <source>
        <dbReference type="Pfam" id="PF02782"/>
    </source>
</evidence>
<dbReference type="PANTHER" id="PTHR43095">
    <property type="entry name" value="SUGAR KINASE"/>
    <property type="match status" value="1"/>
</dbReference>
<evidence type="ECO:0000256" key="5">
    <source>
        <dbReference type="ARBA" id="ARBA00022777"/>
    </source>
</evidence>
<keyword evidence="10" id="KW-1185">Reference proteome</keyword>
<dbReference type="EMBL" id="DF237212">
    <property type="protein sequence ID" value="GAQ85961.1"/>
    <property type="molecule type" value="Genomic_DNA"/>
</dbReference>
<comment type="pathway">
    <text evidence="1">Polyol metabolism; glycerol degradation via glycerol kinase pathway; sn-glycerol 3-phosphate from glycerol: step 1/1.</text>
</comment>
<evidence type="ECO:0000256" key="2">
    <source>
        <dbReference type="ARBA" id="ARBA00009156"/>
    </source>
</evidence>
<dbReference type="CDD" id="cd07805">
    <property type="entry name" value="ASKHA_NBD_FGGY_CvXK-like"/>
    <property type="match status" value="1"/>
</dbReference>
<dbReference type="InterPro" id="IPR018483">
    <property type="entry name" value="Carb_kinase_FGGY_CS"/>
</dbReference>
<gene>
    <name evidence="9" type="ORF">KFL_002630050</name>
</gene>
<dbReference type="SUPFAM" id="SSF53067">
    <property type="entry name" value="Actin-like ATPase domain"/>
    <property type="match status" value="2"/>
</dbReference>
<feature type="domain" description="Carbohydrate kinase FGGY N-terminal" evidence="7">
    <location>
        <begin position="2"/>
        <end position="261"/>
    </location>
</feature>
<dbReference type="OMA" id="SYSGQMH"/>
<evidence type="ECO:0000313" key="10">
    <source>
        <dbReference type="Proteomes" id="UP000054558"/>
    </source>
</evidence>
<evidence type="ECO:0000256" key="4">
    <source>
        <dbReference type="ARBA" id="ARBA00022679"/>
    </source>
</evidence>
<dbReference type="PROSITE" id="PS00445">
    <property type="entry name" value="FGGY_KINASES_2"/>
    <property type="match status" value="1"/>
</dbReference>
<dbReference type="PANTHER" id="PTHR43095:SF5">
    <property type="entry name" value="XYLULOSE KINASE"/>
    <property type="match status" value="1"/>
</dbReference>
<dbReference type="UniPathway" id="UPA00618">
    <property type="reaction ID" value="UER00672"/>
</dbReference>
<protein>
    <recommendedName>
        <fullName evidence="3">glycerol kinase</fullName>
        <ecNumber evidence="3">2.7.1.30</ecNumber>
    </recommendedName>
</protein>
<dbReference type="InterPro" id="IPR000577">
    <property type="entry name" value="Carb_kinase_FGGY"/>
</dbReference>
<name>A0A1Y1IA15_KLENI</name>
<evidence type="ECO:0000313" key="9">
    <source>
        <dbReference type="EMBL" id="GAQ85961.1"/>
    </source>
</evidence>
<feature type="domain" description="Carbohydrate kinase FGGY C-terminal" evidence="8">
    <location>
        <begin position="309"/>
        <end position="477"/>
    </location>
</feature>
<dbReference type="Pfam" id="PF02782">
    <property type="entry name" value="FGGY_C"/>
    <property type="match status" value="1"/>
</dbReference>
<dbReference type="OrthoDB" id="1728974at2759"/>
<evidence type="ECO:0000256" key="6">
    <source>
        <dbReference type="RuleBase" id="RU003733"/>
    </source>
</evidence>
<dbReference type="GO" id="GO:0019563">
    <property type="term" value="P:glycerol catabolic process"/>
    <property type="evidence" value="ECO:0007669"/>
    <property type="project" value="UniProtKB-UniPathway"/>
</dbReference>
<dbReference type="GO" id="GO:0004370">
    <property type="term" value="F:glycerol kinase activity"/>
    <property type="evidence" value="ECO:0007669"/>
    <property type="project" value="UniProtKB-EC"/>
</dbReference>
<dbReference type="InterPro" id="IPR018485">
    <property type="entry name" value="FGGY_C"/>
</dbReference>
<dbReference type="InterPro" id="IPR018484">
    <property type="entry name" value="FGGY_N"/>
</dbReference>
<evidence type="ECO:0000259" key="7">
    <source>
        <dbReference type="Pfam" id="PF00370"/>
    </source>
</evidence>
<dbReference type="Proteomes" id="UP000054558">
    <property type="component" value="Unassembled WGS sequence"/>
</dbReference>
<keyword evidence="5 6" id="KW-0418">Kinase</keyword>
<proteinExistence type="inferred from homology"/>
<dbReference type="PIRSF" id="PIRSF000538">
    <property type="entry name" value="GlpK"/>
    <property type="match status" value="1"/>
</dbReference>
<dbReference type="Pfam" id="PF00370">
    <property type="entry name" value="FGGY_N"/>
    <property type="match status" value="1"/>
</dbReference>
<sequence length="537" mass="56492">MACDVGTGGTKVAIINQVGLVIASGFSAHARTTQSQKDGVTFMEQETEEWWLATQKASQSCLSQMKDLGDQEIDVSCVKAVAVTGQMQDIIPLPKDPTHEAAPAILYSDTRAHLEANKVNELCGGRDQLATMTGSAQGAASVLAKLMWLDRHAATYSENSQTLLLGGHDYVVHRMSGALVTDATTASTTGLTLIASPGDYASGVLETLGLSRWLEKLPLIHAVDKPCGELLPEAAEALGAAELAGIPVFHSCGDAGASTIGCGAGRPGVQYIYLGSSGWVAGSFPRGADPPGSSGRLHTPGVFTLAHPDPGLVFKTGSIMTAGGNLAWAAEAFGDRALGDLSRAEQFDRVNRSASQVPAGSGGLLYLPFLNGERCPFDDGDARAAFVGLSASTQTGHLYRAVMEGTAFAFRSARDALANDVTPGETGSEEKLPLRLVGGGARSSVWPSIIASIFGQDVETIQDSQEVGVKGAAILAGRWLGWHDSLNPSGHWVKVARRFTPEAREVQLYDKLFTSYTKLYPALKSTRNWLPCGKGSC</sequence>
<evidence type="ECO:0000256" key="3">
    <source>
        <dbReference type="ARBA" id="ARBA00012099"/>
    </source>
</evidence>
<dbReference type="Gene3D" id="3.30.420.40">
    <property type="match status" value="2"/>
</dbReference>
<dbReference type="AlphaFoldDB" id="A0A1Y1IA15"/>
<dbReference type="InterPro" id="IPR043129">
    <property type="entry name" value="ATPase_NBD"/>
</dbReference>
<dbReference type="GO" id="GO:0016301">
    <property type="term" value="F:kinase activity"/>
    <property type="evidence" value="ECO:0000318"/>
    <property type="project" value="GO_Central"/>
</dbReference>